<dbReference type="GO" id="GO:0055085">
    <property type="term" value="P:transmembrane transport"/>
    <property type="evidence" value="ECO:0007669"/>
    <property type="project" value="InterPro"/>
</dbReference>
<evidence type="ECO:0000256" key="5">
    <source>
        <dbReference type="SAM" id="Phobius"/>
    </source>
</evidence>
<evidence type="ECO:0000256" key="1">
    <source>
        <dbReference type="ARBA" id="ARBA00004141"/>
    </source>
</evidence>
<evidence type="ECO:0000256" key="3">
    <source>
        <dbReference type="ARBA" id="ARBA00022989"/>
    </source>
</evidence>
<keyword evidence="3 5" id="KW-1133">Transmembrane helix</keyword>
<reference evidence="8" key="1">
    <citation type="submission" date="2017-04" db="EMBL/GenBank/DDBJ databases">
        <authorList>
            <person name="Varghese N."/>
            <person name="Submissions S."/>
        </authorList>
    </citation>
    <scope>NUCLEOTIDE SEQUENCE [LARGE SCALE GENOMIC DNA]</scope>
    <source>
        <strain evidence="8">DSM 22618</strain>
    </source>
</reference>
<dbReference type="InterPro" id="IPR001902">
    <property type="entry name" value="SLC26A/SulP_fam"/>
</dbReference>
<evidence type="ECO:0000259" key="6">
    <source>
        <dbReference type="PROSITE" id="PS50801"/>
    </source>
</evidence>
<proteinExistence type="predicted"/>
<dbReference type="GO" id="GO:0016020">
    <property type="term" value="C:membrane"/>
    <property type="evidence" value="ECO:0007669"/>
    <property type="project" value="UniProtKB-SubCell"/>
</dbReference>
<dbReference type="AlphaFoldDB" id="A0A1Y6BZ12"/>
<dbReference type="PANTHER" id="PTHR11814">
    <property type="entry name" value="SULFATE TRANSPORTER"/>
    <property type="match status" value="1"/>
</dbReference>
<evidence type="ECO:0000313" key="7">
    <source>
        <dbReference type="EMBL" id="SMF35576.1"/>
    </source>
</evidence>
<dbReference type="Gene3D" id="3.30.750.24">
    <property type="entry name" value="STAS domain"/>
    <property type="match status" value="1"/>
</dbReference>
<dbReference type="InterPro" id="IPR011547">
    <property type="entry name" value="SLC26A/SulP_dom"/>
</dbReference>
<keyword evidence="2 5" id="KW-0812">Transmembrane</keyword>
<feature type="transmembrane region" description="Helical" evidence="5">
    <location>
        <begin position="129"/>
        <end position="153"/>
    </location>
</feature>
<dbReference type="Pfam" id="PF01740">
    <property type="entry name" value="STAS"/>
    <property type="match status" value="1"/>
</dbReference>
<dbReference type="Proteomes" id="UP000192920">
    <property type="component" value="Unassembled WGS sequence"/>
</dbReference>
<comment type="subcellular location">
    <subcellularLocation>
        <location evidence="1">Membrane</location>
        <topology evidence="1">Multi-pass membrane protein</topology>
    </subcellularLocation>
</comment>
<feature type="transmembrane region" description="Helical" evidence="5">
    <location>
        <begin position="173"/>
        <end position="192"/>
    </location>
</feature>
<dbReference type="CDD" id="cd07042">
    <property type="entry name" value="STAS_SulP_like_sulfate_transporter"/>
    <property type="match status" value="1"/>
</dbReference>
<dbReference type="InterPro" id="IPR036513">
    <property type="entry name" value="STAS_dom_sf"/>
</dbReference>
<feature type="transmembrane region" description="Helical" evidence="5">
    <location>
        <begin position="381"/>
        <end position="412"/>
    </location>
</feature>
<dbReference type="NCBIfam" id="TIGR00815">
    <property type="entry name" value="sulP"/>
    <property type="match status" value="1"/>
</dbReference>
<dbReference type="SUPFAM" id="SSF52091">
    <property type="entry name" value="SpoIIaa-like"/>
    <property type="match status" value="1"/>
</dbReference>
<feature type="transmembrane region" description="Helical" evidence="5">
    <location>
        <begin position="286"/>
        <end position="304"/>
    </location>
</feature>
<dbReference type="STRING" id="1123014.SAMN02745746_02729"/>
<name>A0A1Y6BZ12_9NEIS</name>
<gene>
    <name evidence="7" type="ORF">SAMN02745746_02729</name>
</gene>
<sequence>MTAWLPGWLRHYRRAWLHGDVVAGVVVTLLLVPQGLAYALVIGLPPVTGLYASLPPLLLYGLIGRSHAQSVGPMALTSLLAAATLSRLAAPGSAEYLALAVWLALLSGAMLVALGVARLGFLADFLSAPVLAAFTAASALLIVLAQLAPLLGLHGGGAALPALLAAVLDGWQGFNPLALGVGALTLLWLVGARRLLPPTLARAAPVLAVLLGIVAVREAGWATRLPVVGAVPAGLPAFALPRLPWERLAELMLPAFFMALINYVQSLSVAQLLAEPRHERVEPDRELLALGVCNLGAGLFGGFPVTGGLSRSLVNAAAGAHSPLASWISAGGIALVLLFAGAALASLPLAVLAATIVVAVYPSIGFGALRQAWRADRADAVAFVLTFVLVLLLGVESGIVAGVLVSLGAWLWRSSRPHMAEVGRLPGTQHYRNVTRFATETLPGVLFLRVDESLYFGNARLVRDTVLDRLAERPQLTTLVLIMSAVNRLDASAVTMLQWLDDSLALRGVTLALAEVKGPVGTVLARAGLLERFAGRHFLSTDQAWRHYAPAPDFHI</sequence>
<feature type="transmembrane region" description="Helical" evidence="5">
    <location>
        <begin position="199"/>
        <end position="216"/>
    </location>
</feature>
<keyword evidence="8" id="KW-1185">Reference proteome</keyword>
<evidence type="ECO:0000256" key="4">
    <source>
        <dbReference type="ARBA" id="ARBA00023136"/>
    </source>
</evidence>
<dbReference type="RefSeq" id="WP_085276876.1">
    <property type="nucleotide sequence ID" value="NZ_FXAG01000015.1"/>
</dbReference>
<dbReference type="Pfam" id="PF00916">
    <property type="entry name" value="Sulfate_transp"/>
    <property type="match status" value="1"/>
</dbReference>
<keyword evidence="4 5" id="KW-0472">Membrane</keyword>
<evidence type="ECO:0000313" key="8">
    <source>
        <dbReference type="Proteomes" id="UP000192920"/>
    </source>
</evidence>
<feature type="transmembrane region" description="Helical" evidence="5">
    <location>
        <begin position="251"/>
        <end position="274"/>
    </location>
</feature>
<evidence type="ECO:0000256" key="2">
    <source>
        <dbReference type="ARBA" id="ARBA00022692"/>
    </source>
</evidence>
<feature type="transmembrane region" description="Helical" evidence="5">
    <location>
        <begin position="349"/>
        <end position="369"/>
    </location>
</feature>
<feature type="domain" description="STAS" evidence="6">
    <location>
        <begin position="435"/>
        <end position="531"/>
    </location>
</feature>
<protein>
    <submittedName>
        <fullName evidence="7">Sulfate permease, SulP family</fullName>
    </submittedName>
</protein>
<accession>A0A1Y6BZ12</accession>
<dbReference type="InterPro" id="IPR002645">
    <property type="entry name" value="STAS_dom"/>
</dbReference>
<feature type="transmembrane region" description="Helical" evidence="5">
    <location>
        <begin position="96"/>
        <end position="117"/>
    </location>
</feature>
<feature type="transmembrane region" description="Helical" evidence="5">
    <location>
        <begin position="21"/>
        <end position="41"/>
    </location>
</feature>
<dbReference type="EMBL" id="FXAG01000015">
    <property type="protein sequence ID" value="SMF35576.1"/>
    <property type="molecule type" value="Genomic_DNA"/>
</dbReference>
<dbReference type="PROSITE" id="PS50801">
    <property type="entry name" value="STAS"/>
    <property type="match status" value="1"/>
</dbReference>
<feature type="transmembrane region" description="Helical" evidence="5">
    <location>
        <begin position="324"/>
        <end position="342"/>
    </location>
</feature>
<organism evidence="7 8">
    <name type="scientific">Pseudogulbenkiania subflava DSM 22618</name>
    <dbReference type="NCBI Taxonomy" id="1123014"/>
    <lineage>
        <taxon>Bacteria</taxon>
        <taxon>Pseudomonadati</taxon>
        <taxon>Pseudomonadota</taxon>
        <taxon>Betaproteobacteria</taxon>
        <taxon>Neisseriales</taxon>
        <taxon>Chromobacteriaceae</taxon>
        <taxon>Pseudogulbenkiania</taxon>
    </lineage>
</organism>